<dbReference type="PANTHER" id="PTHR12534">
    <property type="entry name" value="30S RIBOSOMAL PROTEIN S2 PROKARYOTIC AND ORGANELLAR"/>
    <property type="match status" value="1"/>
</dbReference>
<dbReference type="Gene3D" id="3.40.50.10490">
    <property type="entry name" value="Glucose-6-phosphate isomerase like protein, domain 1"/>
    <property type="match status" value="1"/>
</dbReference>
<organism evidence="3 4">
    <name type="scientific">Saitozyma podzolica</name>
    <dbReference type="NCBI Taxonomy" id="1890683"/>
    <lineage>
        <taxon>Eukaryota</taxon>
        <taxon>Fungi</taxon>
        <taxon>Dikarya</taxon>
        <taxon>Basidiomycota</taxon>
        <taxon>Agaricomycotina</taxon>
        <taxon>Tremellomycetes</taxon>
        <taxon>Tremellales</taxon>
        <taxon>Trimorphomycetaceae</taxon>
        <taxon>Saitozyma</taxon>
    </lineage>
</organism>
<keyword evidence="4" id="KW-1185">Reference proteome</keyword>
<evidence type="ECO:0000256" key="2">
    <source>
        <dbReference type="SAM" id="MobiDB-lite"/>
    </source>
</evidence>
<dbReference type="EMBL" id="RSCD01000009">
    <property type="protein sequence ID" value="RSH90880.1"/>
    <property type="molecule type" value="Genomic_DNA"/>
</dbReference>
<feature type="region of interest" description="Disordered" evidence="2">
    <location>
        <begin position="36"/>
        <end position="68"/>
    </location>
</feature>
<dbReference type="InterPro" id="IPR023591">
    <property type="entry name" value="Ribosomal_uS2_flav_dom_sf"/>
</dbReference>
<keyword evidence="3" id="KW-0687">Ribonucleoprotein</keyword>
<protein>
    <submittedName>
        <fullName evidence="3">37S ribosomal protein, mitochondrial</fullName>
    </submittedName>
</protein>
<dbReference type="SUPFAM" id="SSF52313">
    <property type="entry name" value="Ribosomal protein S2"/>
    <property type="match status" value="1"/>
</dbReference>
<dbReference type="PRINTS" id="PR00395">
    <property type="entry name" value="RIBOSOMALS2"/>
</dbReference>
<gene>
    <name evidence="3" type="primary">MRP4</name>
    <name evidence="3" type="ORF">EHS25_010056</name>
</gene>
<dbReference type="AlphaFoldDB" id="A0A427YII1"/>
<feature type="compositionally biased region" description="Basic and acidic residues" evidence="2">
    <location>
        <begin position="335"/>
        <end position="344"/>
    </location>
</feature>
<dbReference type="GO" id="GO:0003735">
    <property type="term" value="F:structural constituent of ribosome"/>
    <property type="evidence" value="ECO:0007669"/>
    <property type="project" value="InterPro"/>
</dbReference>
<evidence type="ECO:0000256" key="1">
    <source>
        <dbReference type="ARBA" id="ARBA00006242"/>
    </source>
</evidence>
<proteinExistence type="inferred from homology"/>
<dbReference type="OrthoDB" id="2320368at2759"/>
<dbReference type="GO" id="GO:0005763">
    <property type="term" value="C:mitochondrial small ribosomal subunit"/>
    <property type="evidence" value="ECO:0007669"/>
    <property type="project" value="TreeGrafter"/>
</dbReference>
<accession>A0A427YII1</accession>
<dbReference type="FunFam" id="3.40.50.10490:FF:000050">
    <property type="entry name" value="Related to MRP4-mitochondrial ribosomal protein, small subunit"/>
    <property type="match status" value="1"/>
</dbReference>
<dbReference type="CDD" id="cd01425">
    <property type="entry name" value="RPS2"/>
    <property type="match status" value="1"/>
</dbReference>
<dbReference type="InterPro" id="IPR001865">
    <property type="entry name" value="Ribosomal_uS2"/>
</dbReference>
<comment type="caution">
    <text evidence="3">The sequence shown here is derived from an EMBL/GenBank/DDBJ whole genome shotgun (WGS) entry which is preliminary data.</text>
</comment>
<comment type="similarity">
    <text evidence="1">Belongs to the universal ribosomal protein uS2 family.</text>
</comment>
<keyword evidence="3" id="KW-0689">Ribosomal protein</keyword>
<evidence type="ECO:0000313" key="3">
    <source>
        <dbReference type="EMBL" id="RSH90880.1"/>
    </source>
</evidence>
<dbReference type="GO" id="GO:0006412">
    <property type="term" value="P:translation"/>
    <property type="evidence" value="ECO:0007669"/>
    <property type="project" value="InterPro"/>
</dbReference>
<dbReference type="InterPro" id="IPR005706">
    <property type="entry name" value="Ribosomal_uS2_bac/mit/plastid"/>
</dbReference>
<dbReference type="Pfam" id="PF00318">
    <property type="entry name" value="Ribosomal_S2"/>
    <property type="match status" value="2"/>
</dbReference>
<dbReference type="PANTHER" id="PTHR12534:SF0">
    <property type="entry name" value="SMALL RIBOSOMAL SUBUNIT PROTEIN US2M"/>
    <property type="match status" value="1"/>
</dbReference>
<reference evidence="3 4" key="1">
    <citation type="submission" date="2018-11" db="EMBL/GenBank/DDBJ databases">
        <title>Genome sequence of Saitozyma podzolica DSM 27192.</title>
        <authorList>
            <person name="Aliyu H."/>
            <person name="Gorte O."/>
            <person name="Ochsenreither K."/>
        </authorList>
    </citation>
    <scope>NUCLEOTIDE SEQUENCE [LARGE SCALE GENOMIC DNA]</scope>
    <source>
        <strain evidence="3 4">DSM 27192</strain>
    </source>
</reference>
<evidence type="ECO:0000313" key="4">
    <source>
        <dbReference type="Proteomes" id="UP000279259"/>
    </source>
</evidence>
<dbReference type="STRING" id="1890683.A0A427YII1"/>
<feature type="compositionally biased region" description="Polar residues" evidence="2">
    <location>
        <begin position="38"/>
        <end position="52"/>
    </location>
</feature>
<name>A0A427YII1_9TREE</name>
<dbReference type="Proteomes" id="UP000279259">
    <property type="component" value="Unassembled WGS sequence"/>
</dbReference>
<feature type="region of interest" description="Disordered" evidence="2">
    <location>
        <begin position="335"/>
        <end position="354"/>
    </location>
</feature>
<dbReference type="HAMAP" id="MF_00291_B">
    <property type="entry name" value="Ribosomal_uS2_B"/>
    <property type="match status" value="1"/>
</dbReference>
<sequence length="354" mass="37892">MRATATAAVAVAAAARGAQIASRPAVPRAVRAFASSSCSRDASTEAESSTTPAARPGRGASYSGESAEQAFARNLKEVQAFRRRKEQQREWARTATDRICIDHVATERSMFNGLSAGRAQLTPCAGESTPLFLPPSASPPPSRTPLQTTLSTLLASGAALGHSTTLLHPSYTPYIYGNRSGLSIIDLDQTLPILRRAAALVRDVVRADGVVLVVGTRQGLKKALDKAKERLGTNGYVAASWLPGTLTNAETFFGIKPIADNSYLPDLVIFLNPSENLGAIRECTSKNIPTVGIVDTDTDPRIVTYPIPANMESIRTSELILGTLSIAGQEGRRLRVKEQAEKSKAQNQARKRRN</sequence>